<dbReference type="Gene3D" id="3.40.395.10">
    <property type="entry name" value="Adenoviral Proteinase, Chain A"/>
    <property type="match status" value="1"/>
</dbReference>
<dbReference type="Proteomes" id="UP001280121">
    <property type="component" value="Unassembled WGS sequence"/>
</dbReference>
<comment type="caution">
    <text evidence="5">The sequence shown here is derived from an EMBL/GenBank/DDBJ whole genome shotgun (WGS) entry which is preliminary data.</text>
</comment>
<keyword evidence="6" id="KW-1185">Reference proteome</keyword>
<proteinExistence type="inferred from homology"/>
<evidence type="ECO:0000313" key="5">
    <source>
        <dbReference type="EMBL" id="KAK2659165.1"/>
    </source>
</evidence>
<evidence type="ECO:0000256" key="1">
    <source>
        <dbReference type="ARBA" id="ARBA00005234"/>
    </source>
</evidence>
<protein>
    <recommendedName>
        <fullName evidence="4">Ubiquitin-like protease family profile domain-containing protein</fullName>
    </recommendedName>
</protein>
<evidence type="ECO:0000313" key="6">
    <source>
        <dbReference type="Proteomes" id="UP001280121"/>
    </source>
</evidence>
<sequence length="208" mass="25021">MDAYLHILWKCQLAYPNVYNQRINILDSQFYSWLYIQWERIMPSGVVGKPLKGWSVLKYKWSAKDLMVHWILASVDLKVEKIYLLDPYKQKVTWHTRNDQVTCLRLFLTSMLHQFEFYDKRRRDDTTYDLVDRTFQMSIMSISRVPQWTTGGNCDANTLRLTEHLLAEKDTLDWSEDNMSNIRENMVMRHEFMHSTTFVVITMYLLWG</sequence>
<dbReference type="GO" id="GO:0006508">
    <property type="term" value="P:proteolysis"/>
    <property type="evidence" value="ECO:0007669"/>
    <property type="project" value="UniProtKB-KW"/>
</dbReference>
<dbReference type="EMBL" id="JANJYI010000002">
    <property type="protein sequence ID" value="KAK2659165.1"/>
    <property type="molecule type" value="Genomic_DNA"/>
</dbReference>
<keyword evidence="3" id="KW-0378">Hydrolase</keyword>
<reference evidence="5" key="1">
    <citation type="journal article" date="2023" name="Plant J.">
        <title>Genome sequences and population genomics provide insights into the demographic history, inbreeding, and mutation load of two 'living fossil' tree species of Dipteronia.</title>
        <authorList>
            <person name="Feng Y."/>
            <person name="Comes H.P."/>
            <person name="Chen J."/>
            <person name="Zhu S."/>
            <person name="Lu R."/>
            <person name="Zhang X."/>
            <person name="Li P."/>
            <person name="Qiu J."/>
            <person name="Olsen K.M."/>
            <person name="Qiu Y."/>
        </authorList>
    </citation>
    <scope>NUCLEOTIDE SEQUENCE</scope>
    <source>
        <strain evidence="5">KIB01</strain>
    </source>
</reference>
<evidence type="ECO:0000256" key="3">
    <source>
        <dbReference type="ARBA" id="ARBA00022801"/>
    </source>
</evidence>
<dbReference type="GO" id="GO:0008234">
    <property type="term" value="F:cysteine-type peptidase activity"/>
    <property type="evidence" value="ECO:0007669"/>
    <property type="project" value="InterPro"/>
</dbReference>
<dbReference type="InterPro" id="IPR038765">
    <property type="entry name" value="Papain-like_cys_pep_sf"/>
</dbReference>
<dbReference type="InterPro" id="IPR003653">
    <property type="entry name" value="Peptidase_C48_C"/>
</dbReference>
<gene>
    <name evidence="5" type="ORF">Ddye_005698</name>
</gene>
<accession>A0AAD9XGY8</accession>
<comment type="similarity">
    <text evidence="1">Belongs to the peptidase C48 family.</text>
</comment>
<dbReference type="Pfam" id="PF02902">
    <property type="entry name" value="Peptidase_C48"/>
    <property type="match status" value="1"/>
</dbReference>
<organism evidence="5 6">
    <name type="scientific">Dipteronia dyeriana</name>
    <dbReference type="NCBI Taxonomy" id="168575"/>
    <lineage>
        <taxon>Eukaryota</taxon>
        <taxon>Viridiplantae</taxon>
        <taxon>Streptophyta</taxon>
        <taxon>Embryophyta</taxon>
        <taxon>Tracheophyta</taxon>
        <taxon>Spermatophyta</taxon>
        <taxon>Magnoliopsida</taxon>
        <taxon>eudicotyledons</taxon>
        <taxon>Gunneridae</taxon>
        <taxon>Pentapetalae</taxon>
        <taxon>rosids</taxon>
        <taxon>malvids</taxon>
        <taxon>Sapindales</taxon>
        <taxon>Sapindaceae</taxon>
        <taxon>Hippocastanoideae</taxon>
        <taxon>Acereae</taxon>
        <taxon>Dipteronia</taxon>
    </lineage>
</organism>
<keyword evidence="2" id="KW-0645">Protease</keyword>
<evidence type="ECO:0000256" key="2">
    <source>
        <dbReference type="ARBA" id="ARBA00022670"/>
    </source>
</evidence>
<dbReference type="SUPFAM" id="SSF54001">
    <property type="entry name" value="Cysteine proteinases"/>
    <property type="match status" value="1"/>
</dbReference>
<evidence type="ECO:0000259" key="4">
    <source>
        <dbReference type="PROSITE" id="PS50600"/>
    </source>
</evidence>
<name>A0AAD9XGY8_9ROSI</name>
<dbReference type="PROSITE" id="PS50600">
    <property type="entry name" value="ULP_PROTEASE"/>
    <property type="match status" value="1"/>
</dbReference>
<feature type="domain" description="Ubiquitin-like protease family profile" evidence="4">
    <location>
        <begin position="1"/>
        <end position="165"/>
    </location>
</feature>
<dbReference type="AlphaFoldDB" id="A0AAD9XGY8"/>